<gene>
    <name evidence="1" type="ORF">GEV33_008070</name>
</gene>
<protein>
    <submittedName>
        <fullName evidence="1">Uncharacterized protein</fullName>
    </submittedName>
</protein>
<dbReference type="AlphaFoldDB" id="A0A8J6HI17"/>
<comment type="caution">
    <text evidence="1">The sequence shown here is derived from an EMBL/GenBank/DDBJ whole genome shotgun (WGS) entry which is preliminary data.</text>
</comment>
<accession>A0A8J6HI17</accession>
<dbReference type="EMBL" id="JABDTM020023994">
    <property type="protein sequence ID" value="KAH0814722.1"/>
    <property type="molecule type" value="Genomic_DNA"/>
</dbReference>
<dbReference type="Proteomes" id="UP000719412">
    <property type="component" value="Unassembled WGS sequence"/>
</dbReference>
<name>A0A8J6HI17_TENMO</name>
<keyword evidence="2" id="KW-1185">Reference proteome</keyword>
<evidence type="ECO:0000313" key="1">
    <source>
        <dbReference type="EMBL" id="KAH0814722.1"/>
    </source>
</evidence>
<sequence length="359" mass="40665">MKDIILRKESGEERPGRMVGTLFLIKSIWEQMEEQTRNDCRYKEGWNCVTCLDLLLSSSLYLVSISKRNVIASPQIRARLVSIPGSILARIQVLLREPENLLAAISFLGLFHIRVGLRKWFYLIFNFLRSGFAPQTSRTFPSRDFLPKARTEIPPEIVAAFPILRIVLQVRIIQPRLIKQIQRNFFTTRFQSSVTRQFIILYGPKEILQDDNCPELGRPHIKPSLASTPVRPSLLSLAFPEQHHLRLRYLDMRRLINVLLALFNATLRRTGKGWRIDRSIICHNQTLPTTNSPSTVHYVTANSSMTKQRRCVTGTKTPAPDLARVPSSAITLLAMTTGAPAAETLDTSGATHVVTWGAV</sequence>
<organism evidence="1 2">
    <name type="scientific">Tenebrio molitor</name>
    <name type="common">Yellow mealworm beetle</name>
    <dbReference type="NCBI Taxonomy" id="7067"/>
    <lineage>
        <taxon>Eukaryota</taxon>
        <taxon>Metazoa</taxon>
        <taxon>Ecdysozoa</taxon>
        <taxon>Arthropoda</taxon>
        <taxon>Hexapoda</taxon>
        <taxon>Insecta</taxon>
        <taxon>Pterygota</taxon>
        <taxon>Neoptera</taxon>
        <taxon>Endopterygota</taxon>
        <taxon>Coleoptera</taxon>
        <taxon>Polyphaga</taxon>
        <taxon>Cucujiformia</taxon>
        <taxon>Tenebrionidae</taxon>
        <taxon>Tenebrio</taxon>
    </lineage>
</organism>
<proteinExistence type="predicted"/>
<reference evidence="1" key="1">
    <citation type="journal article" date="2020" name="J Insects Food Feed">
        <title>The yellow mealworm (Tenebrio molitor) genome: a resource for the emerging insects as food and feed industry.</title>
        <authorList>
            <person name="Eriksson T."/>
            <person name="Andere A."/>
            <person name="Kelstrup H."/>
            <person name="Emery V."/>
            <person name="Picard C."/>
        </authorList>
    </citation>
    <scope>NUCLEOTIDE SEQUENCE</scope>
    <source>
        <strain evidence="1">Stoneville</strain>
        <tissue evidence="1">Whole head</tissue>
    </source>
</reference>
<reference evidence="1" key="2">
    <citation type="submission" date="2021-08" db="EMBL/GenBank/DDBJ databases">
        <authorList>
            <person name="Eriksson T."/>
        </authorList>
    </citation>
    <scope>NUCLEOTIDE SEQUENCE</scope>
    <source>
        <strain evidence="1">Stoneville</strain>
        <tissue evidence="1">Whole head</tissue>
    </source>
</reference>
<evidence type="ECO:0000313" key="2">
    <source>
        <dbReference type="Proteomes" id="UP000719412"/>
    </source>
</evidence>